<dbReference type="OrthoDB" id="1797401at2"/>
<dbReference type="RefSeq" id="WP_092335420.1">
    <property type="nucleotide sequence ID" value="NZ_FNCP01000032.1"/>
</dbReference>
<dbReference type="STRING" id="1121419.SAMN05443529_13212"/>
<gene>
    <name evidence="1" type="ORF">SAMN05443529_13212</name>
</gene>
<evidence type="ECO:0000313" key="2">
    <source>
        <dbReference type="Proteomes" id="UP000198656"/>
    </source>
</evidence>
<evidence type="ECO:0000313" key="1">
    <source>
        <dbReference type="EMBL" id="SDI28256.1"/>
    </source>
</evidence>
<organism evidence="1 2">
    <name type="scientific">Desulfosporosinus hippei DSM 8344</name>
    <dbReference type="NCBI Taxonomy" id="1121419"/>
    <lineage>
        <taxon>Bacteria</taxon>
        <taxon>Bacillati</taxon>
        <taxon>Bacillota</taxon>
        <taxon>Clostridia</taxon>
        <taxon>Eubacteriales</taxon>
        <taxon>Desulfitobacteriaceae</taxon>
        <taxon>Desulfosporosinus</taxon>
    </lineage>
</organism>
<dbReference type="AlphaFoldDB" id="A0A1G8JAP5"/>
<dbReference type="EMBL" id="FNCP01000032">
    <property type="protein sequence ID" value="SDI28256.1"/>
    <property type="molecule type" value="Genomic_DNA"/>
</dbReference>
<name>A0A1G8JAP5_9FIRM</name>
<reference evidence="2" key="1">
    <citation type="submission" date="2016-10" db="EMBL/GenBank/DDBJ databases">
        <authorList>
            <person name="Varghese N."/>
            <person name="Submissions S."/>
        </authorList>
    </citation>
    <scope>NUCLEOTIDE SEQUENCE [LARGE SCALE GENOMIC DNA]</scope>
    <source>
        <strain evidence="2">DSM 8344</strain>
    </source>
</reference>
<keyword evidence="2" id="KW-1185">Reference proteome</keyword>
<protein>
    <recommendedName>
        <fullName evidence="3">Nitrite reductase</fullName>
    </recommendedName>
</protein>
<accession>A0A1G8JAP5</accession>
<sequence>MCIESDDKAKMIKTCQAILESCDKPFVWEEEGTYQYGNYKKPFNLVLPHQQIDLELHNLLEKFSGSSYLYDQINAVCNLDEEWVESGTYGLDRDFSCVFRKYSLKSEYVEQVKTYFSERLRELQL</sequence>
<dbReference type="Proteomes" id="UP000198656">
    <property type="component" value="Unassembled WGS sequence"/>
</dbReference>
<evidence type="ECO:0008006" key="3">
    <source>
        <dbReference type="Google" id="ProtNLM"/>
    </source>
</evidence>
<proteinExistence type="predicted"/>